<evidence type="ECO:0000313" key="2">
    <source>
        <dbReference type="EMBL" id="RRT69695.1"/>
    </source>
</evidence>
<evidence type="ECO:0000256" key="1">
    <source>
        <dbReference type="SAM" id="MobiDB-lite"/>
    </source>
</evidence>
<protein>
    <submittedName>
        <fullName evidence="2">Uncharacterized protein</fullName>
    </submittedName>
</protein>
<organism evidence="2 3">
    <name type="scientific">Ensete ventricosum</name>
    <name type="common">Abyssinian banana</name>
    <name type="synonym">Musa ensete</name>
    <dbReference type="NCBI Taxonomy" id="4639"/>
    <lineage>
        <taxon>Eukaryota</taxon>
        <taxon>Viridiplantae</taxon>
        <taxon>Streptophyta</taxon>
        <taxon>Embryophyta</taxon>
        <taxon>Tracheophyta</taxon>
        <taxon>Spermatophyta</taxon>
        <taxon>Magnoliopsida</taxon>
        <taxon>Liliopsida</taxon>
        <taxon>Zingiberales</taxon>
        <taxon>Musaceae</taxon>
        <taxon>Ensete</taxon>
    </lineage>
</organism>
<reference evidence="2 3" key="1">
    <citation type="journal article" date="2014" name="Agronomy (Basel)">
        <title>A Draft Genome Sequence for Ensete ventricosum, the Drought-Tolerant Tree Against Hunger.</title>
        <authorList>
            <person name="Harrison J."/>
            <person name="Moore K.A."/>
            <person name="Paszkiewicz K."/>
            <person name="Jones T."/>
            <person name="Grant M."/>
            <person name="Ambacheew D."/>
            <person name="Muzemil S."/>
            <person name="Studholme D.J."/>
        </authorList>
    </citation>
    <scope>NUCLEOTIDE SEQUENCE [LARGE SCALE GENOMIC DNA]</scope>
</reference>
<dbReference type="Proteomes" id="UP000287651">
    <property type="component" value="Unassembled WGS sequence"/>
</dbReference>
<gene>
    <name evidence="2" type="ORF">B296_00033594</name>
</gene>
<comment type="caution">
    <text evidence="2">The sequence shown here is derived from an EMBL/GenBank/DDBJ whole genome shotgun (WGS) entry which is preliminary data.</text>
</comment>
<evidence type="ECO:0000313" key="3">
    <source>
        <dbReference type="Proteomes" id="UP000287651"/>
    </source>
</evidence>
<feature type="region of interest" description="Disordered" evidence="1">
    <location>
        <begin position="245"/>
        <end position="284"/>
    </location>
</feature>
<proteinExistence type="predicted"/>
<dbReference type="AlphaFoldDB" id="A0A427A0D7"/>
<feature type="compositionally biased region" description="Basic and acidic residues" evidence="1">
    <location>
        <begin position="245"/>
        <end position="265"/>
    </location>
</feature>
<name>A0A427A0D7_ENSVE</name>
<feature type="compositionally biased region" description="Basic and acidic residues" evidence="1">
    <location>
        <begin position="273"/>
        <end position="284"/>
    </location>
</feature>
<accession>A0A427A0D7</accession>
<sequence length="284" mass="30728">MYWCARCSISGRVAGGRSINDQKKLDGLSPVKNAWMARDGWRSDFVIGLTSGSGKLRGLRQPEAMAALPRAGPSGLGPLVTPFAGVPPGEPIVGTATAASSVGRGWCSAPEFPNGRSCNMGPPSSAKILEPNLVPAQWVQSAPVVAGGNCWFRPLCASSPVVVSGRSRCSARWMDPSYPVTGVGCWSGGVRIRRRHLRSLYSGCCRSSVLATLLPLWLTMPSYPYTTPAVLALYIGRRDVRRWGRQEKRSEEPVTRAEERWRGDRSIGACSQEAKRSSLDRAIR</sequence>
<dbReference type="EMBL" id="AMZH03004262">
    <property type="protein sequence ID" value="RRT69695.1"/>
    <property type="molecule type" value="Genomic_DNA"/>
</dbReference>